<keyword evidence="3" id="KW-1185">Reference proteome</keyword>
<proteinExistence type="inferred from homology"/>
<reference evidence="2 3" key="1">
    <citation type="submission" date="2017-10" db="EMBL/GenBank/DDBJ databases">
        <title>Genomics of the genus Arcobacter.</title>
        <authorList>
            <person name="Perez-Cataluna A."/>
            <person name="Figueras M.J."/>
        </authorList>
    </citation>
    <scope>NUCLEOTIDE SEQUENCE [LARGE SCALE GENOMIC DNA]</scope>
    <source>
        <strain evidence="2 3">DSM 24636</strain>
    </source>
</reference>
<dbReference type="OrthoDB" id="5324142at2"/>
<dbReference type="AlphaFoldDB" id="A0A4Q0XWR2"/>
<dbReference type="PIRSF" id="PIRSF020408">
    <property type="entry name" value="UCP020408"/>
    <property type="match status" value="1"/>
</dbReference>
<dbReference type="Proteomes" id="UP000290191">
    <property type="component" value="Unassembled WGS sequence"/>
</dbReference>
<evidence type="ECO:0000256" key="1">
    <source>
        <dbReference type="ARBA" id="ARBA00007189"/>
    </source>
</evidence>
<dbReference type="InterPro" id="IPR016772">
    <property type="entry name" value="UCP020408"/>
</dbReference>
<gene>
    <name evidence="2" type="ORF">CRV06_11605</name>
</gene>
<sequence>MSVLIIGGDKIDTIKGILDELGKFSITHWDTRKKSSACRKEIPKNTDYVLMLTDFINHNAMYKYRKEAKKKNIPLICTKRSASSVHCEVCKFLKMDKCKE</sequence>
<dbReference type="EMBL" id="PDKO01000010">
    <property type="protein sequence ID" value="RXJ62070.1"/>
    <property type="molecule type" value="Genomic_DNA"/>
</dbReference>
<organism evidence="2 3">
    <name type="scientific">Halarcobacter anaerophilus</name>
    <dbReference type="NCBI Taxonomy" id="877500"/>
    <lineage>
        <taxon>Bacteria</taxon>
        <taxon>Pseudomonadati</taxon>
        <taxon>Campylobacterota</taxon>
        <taxon>Epsilonproteobacteria</taxon>
        <taxon>Campylobacterales</taxon>
        <taxon>Arcobacteraceae</taxon>
        <taxon>Halarcobacter</taxon>
    </lineage>
</organism>
<comment type="similarity">
    <text evidence="1">Belongs to the UPF0751 family.</text>
</comment>
<evidence type="ECO:0000313" key="2">
    <source>
        <dbReference type="EMBL" id="RXJ62070.1"/>
    </source>
</evidence>
<accession>A0A4Q0XWR2</accession>
<dbReference type="Pfam" id="PF10087">
    <property type="entry name" value="DUF2325"/>
    <property type="match status" value="1"/>
</dbReference>
<evidence type="ECO:0000313" key="3">
    <source>
        <dbReference type="Proteomes" id="UP000290191"/>
    </source>
</evidence>
<dbReference type="STRING" id="877500.GCA_000935065_00892"/>
<protein>
    <submittedName>
        <fullName evidence="2">DUF2325 domain-containing protein</fullName>
    </submittedName>
</protein>
<dbReference type="RefSeq" id="WP_044415875.1">
    <property type="nucleotide sequence ID" value="NZ_CP041070.1"/>
</dbReference>
<name>A0A4Q0XWR2_9BACT</name>
<comment type="caution">
    <text evidence="2">The sequence shown here is derived from an EMBL/GenBank/DDBJ whole genome shotgun (WGS) entry which is preliminary data.</text>
</comment>